<protein>
    <submittedName>
        <fullName evidence="2">Helix-turn-helix domain-containing protein</fullName>
    </submittedName>
</protein>
<accession>A0ABV8L3E2</accession>
<evidence type="ECO:0000313" key="3">
    <source>
        <dbReference type="Proteomes" id="UP001595767"/>
    </source>
</evidence>
<dbReference type="Pfam" id="PF13560">
    <property type="entry name" value="HTH_31"/>
    <property type="match status" value="1"/>
</dbReference>
<keyword evidence="3" id="KW-1185">Reference proteome</keyword>
<dbReference type="SMART" id="SM00530">
    <property type="entry name" value="HTH_XRE"/>
    <property type="match status" value="1"/>
</dbReference>
<dbReference type="Gene3D" id="1.10.260.40">
    <property type="entry name" value="lambda repressor-like DNA-binding domains"/>
    <property type="match status" value="1"/>
</dbReference>
<dbReference type="InterPro" id="IPR010982">
    <property type="entry name" value="Lambda_DNA-bd_dom_sf"/>
</dbReference>
<feature type="domain" description="HTH cro/C1-type" evidence="1">
    <location>
        <begin position="20"/>
        <end position="73"/>
    </location>
</feature>
<comment type="caution">
    <text evidence="2">The sequence shown here is derived from an EMBL/GenBank/DDBJ whole genome shotgun (WGS) entry which is preliminary data.</text>
</comment>
<organism evidence="2 3">
    <name type="scientific">Nocardia rhizosphaerae</name>
    <dbReference type="NCBI Taxonomy" id="1691571"/>
    <lineage>
        <taxon>Bacteria</taxon>
        <taxon>Bacillati</taxon>
        <taxon>Actinomycetota</taxon>
        <taxon>Actinomycetes</taxon>
        <taxon>Mycobacteriales</taxon>
        <taxon>Nocardiaceae</taxon>
        <taxon>Nocardia</taxon>
    </lineage>
</organism>
<evidence type="ECO:0000313" key="2">
    <source>
        <dbReference type="EMBL" id="MFC4124784.1"/>
    </source>
</evidence>
<dbReference type="PROSITE" id="PS50943">
    <property type="entry name" value="HTH_CROC1"/>
    <property type="match status" value="1"/>
</dbReference>
<dbReference type="RefSeq" id="WP_378547449.1">
    <property type="nucleotide sequence ID" value="NZ_JBHSBA010000003.1"/>
</dbReference>
<dbReference type="CDD" id="cd00093">
    <property type="entry name" value="HTH_XRE"/>
    <property type="match status" value="1"/>
</dbReference>
<gene>
    <name evidence="2" type="ORF">ACFOW8_07595</name>
</gene>
<name>A0ABV8L3E2_9NOCA</name>
<dbReference type="SUPFAM" id="SSF47413">
    <property type="entry name" value="lambda repressor-like DNA-binding domains"/>
    <property type="match status" value="1"/>
</dbReference>
<reference evidence="3" key="1">
    <citation type="journal article" date="2019" name="Int. J. Syst. Evol. Microbiol.">
        <title>The Global Catalogue of Microorganisms (GCM) 10K type strain sequencing project: providing services to taxonomists for standard genome sequencing and annotation.</title>
        <authorList>
            <consortium name="The Broad Institute Genomics Platform"/>
            <consortium name="The Broad Institute Genome Sequencing Center for Infectious Disease"/>
            <person name="Wu L."/>
            <person name="Ma J."/>
        </authorList>
    </citation>
    <scope>NUCLEOTIDE SEQUENCE [LARGE SCALE GENOMIC DNA]</scope>
    <source>
        <strain evidence="3">CGMCC 4.7204</strain>
    </source>
</reference>
<dbReference type="InterPro" id="IPR001387">
    <property type="entry name" value="Cro/C1-type_HTH"/>
</dbReference>
<sequence>MKRPTSPIVVRSAKQIGGYLASWRKLQGSTAEQVAQRANITRTTLRSVENGGLGVTMETYLSVLHALGILGDVAKAVDPYESDLGRARADQALPKRVRQ</sequence>
<dbReference type="Proteomes" id="UP001595767">
    <property type="component" value="Unassembled WGS sequence"/>
</dbReference>
<proteinExistence type="predicted"/>
<dbReference type="EMBL" id="JBHSBA010000003">
    <property type="protein sequence ID" value="MFC4124784.1"/>
    <property type="molecule type" value="Genomic_DNA"/>
</dbReference>
<evidence type="ECO:0000259" key="1">
    <source>
        <dbReference type="PROSITE" id="PS50943"/>
    </source>
</evidence>